<dbReference type="Gene3D" id="3.90.1200.10">
    <property type="match status" value="1"/>
</dbReference>
<name>A0A9D1VBN0_9BACT</name>
<organism evidence="2 3">
    <name type="scientific">Candidatus Akkermansia intestinigallinarum</name>
    <dbReference type="NCBI Taxonomy" id="2838431"/>
    <lineage>
        <taxon>Bacteria</taxon>
        <taxon>Pseudomonadati</taxon>
        <taxon>Verrucomicrobiota</taxon>
        <taxon>Verrucomicrobiia</taxon>
        <taxon>Verrucomicrobiales</taxon>
        <taxon>Akkermansiaceae</taxon>
        <taxon>Akkermansia</taxon>
    </lineage>
</organism>
<dbReference type="InterPro" id="IPR002575">
    <property type="entry name" value="Aminoglycoside_PTrfase"/>
</dbReference>
<dbReference type="AlphaFoldDB" id="A0A9D1VBN0"/>
<evidence type="ECO:0000313" key="2">
    <source>
        <dbReference type="EMBL" id="HIX19825.1"/>
    </source>
</evidence>
<dbReference type="PANTHER" id="PTHR21064">
    <property type="entry name" value="AMINOGLYCOSIDE PHOSPHOTRANSFERASE DOMAIN-CONTAINING PROTEIN-RELATED"/>
    <property type="match status" value="1"/>
</dbReference>
<dbReference type="Proteomes" id="UP000823964">
    <property type="component" value="Unassembled WGS sequence"/>
</dbReference>
<evidence type="ECO:0000259" key="1">
    <source>
        <dbReference type="Pfam" id="PF01636"/>
    </source>
</evidence>
<reference evidence="2" key="1">
    <citation type="journal article" date="2021" name="PeerJ">
        <title>Extensive microbial diversity within the chicken gut microbiome revealed by metagenomics and culture.</title>
        <authorList>
            <person name="Gilroy R."/>
            <person name="Ravi A."/>
            <person name="Getino M."/>
            <person name="Pursley I."/>
            <person name="Horton D.L."/>
            <person name="Alikhan N.F."/>
            <person name="Baker D."/>
            <person name="Gharbi K."/>
            <person name="Hall N."/>
            <person name="Watson M."/>
            <person name="Adriaenssens E.M."/>
            <person name="Foster-Nyarko E."/>
            <person name="Jarju S."/>
            <person name="Secka A."/>
            <person name="Antonio M."/>
            <person name="Oren A."/>
            <person name="Chaudhuri R.R."/>
            <person name="La Ragione R."/>
            <person name="Hildebrand F."/>
            <person name="Pallen M.J."/>
        </authorList>
    </citation>
    <scope>NUCLEOTIDE SEQUENCE</scope>
    <source>
        <strain evidence="2">14975</strain>
    </source>
</reference>
<dbReference type="Pfam" id="PF01636">
    <property type="entry name" value="APH"/>
    <property type="match status" value="1"/>
</dbReference>
<proteinExistence type="predicted"/>
<evidence type="ECO:0000313" key="3">
    <source>
        <dbReference type="Proteomes" id="UP000823964"/>
    </source>
</evidence>
<comment type="caution">
    <text evidence="2">The sequence shown here is derived from an EMBL/GenBank/DDBJ whole genome shotgun (WGS) entry which is preliminary data.</text>
</comment>
<reference evidence="2" key="2">
    <citation type="submission" date="2021-04" db="EMBL/GenBank/DDBJ databases">
        <authorList>
            <person name="Gilroy R."/>
        </authorList>
    </citation>
    <scope>NUCLEOTIDE SEQUENCE</scope>
    <source>
        <strain evidence="2">14975</strain>
    </source>
</reference>
<protein>
    <submittedName>
        <fullName evidence="2">Aminoglycoside phosphotransferase family protein</fullName>
    </submittedName>
</protein>
<dbReference type="EMBL" id="DXFQ01000074">
    <property type="protein sequence ID" value="HIX19825.1"/>
    <property type="molecule type" value="Genomic_DNA"/>
</dbReference>
<sequence>MYDLRQIAGLFDLRADYVFGGSYGSGHINDTFRIEVDQAGIRTRYILQRVNSNVFKQPIPLMENVKRVTDEALRVLLEEGCKEAYRRTLTIIPAKDGKPYAQDEEGNVWRVYPFIERARTYDMIENPGQCIEVARAFGNFQKLGANLPGAPLFETIPDFHNTTKRFRNFQNAIATDPLGRAKSVQKEIDWFLSREADCHKVVNYLASGELPLRVTHNDTKLNNVMLDDVTGEGICVIDLDTTMPGSALYDFGDMIRTSTSPAAEDEKDISLVTMRMEYFEALAKGYCEAATFLTPLEKSLLPFSGKLLTMECGMRFLTDYLEGDTYFKIKRPEHNLDRTRTQMALVESIEAQMDEMMRVVERY</sequence>
<dbReference type="InterPro" id="IPR050249">
    <property type="entry name" value="Pseudomonas-type_ThrB"/>
</dbReference>
<dbReference type="SUPFAM" id="SSF56112">
    <property type="entry name" value="Protein kinase-like (PK-like)"/>
    <property type="match status" value="1"/>
</dbReference>
<gene>
    <name evidence="2" type="ORF">H9862_04385</name>
</gene>
<dbReference type="PANTHER" id="PTHR21064:SF5">
    <property type="entry name" value="SLR1880 PROTEIN"/>
    <property type="match status" value="1"/>
</dbReference>
<accession>A0A9D1VBN0</accession>
<feature type="domain" description="Aminoglycoside phosphotransferase" evidence="1">
    <location>
        <begin position="24"/>
        <end position="262"/>
    </location>
</feature>
<dbReference type="InterPro" id="IPR011009">
    <property type="entry name" value="Kinase-like_dom_sf"/>
</dbReference>